<dbReference type="EMBL" id="CM004476">
    <property type="protein sequence ID" value="OCT77053.1"/>
    <property type="molecule type" value="Genomic_DNA"/>
</dbReference>
<protein>
    <submittedName>
        <fullName evidence="2">Uncharacterized protein</fullName>
    </submittedName>
</protein>
<keyword evidence="1" id="KW-0812">Transmembrane</keyword>
<evidence type="ECO:0000256" key="1">
    <source>
        <dbReference type="SAM" id="Phobius"/>
    </source>
</evidence>
<evidence type="ECO:0000313" key="2">
    <source>
        <dbReference type="EMBL" id="OCT77053.1"/>
    </source>
</evidence>
<organism evidence="2 3">
    <name type="scientific">Xenopus laevis</name>
    <name type="common">African clawed frog</name>
    <dbReference type="NCBI Taxonomy" id="8355"/>
    <lineage>
        <taxon>Eukaryota</taxon>
        <taxon>Metazoa</taxon>
        <taxon>Chordata</taxon>
        <taxon>Craniata</taxon>
        <taxon>Vertebrata</taxon>
        <taxon>Euteleostomi</taxon>
        <taxon>Amphibia</taxon>
        <taxon>Batrachia</taxon>
        <taxon>Anura</taxon>
        <taxon>Pipoidea</taxon>
        <taxon>Pipidae</taxon>
        <taxon>Xenopodinae</taxon>
        <taxon>Xenopus</taxon>
        <taxon>Xenopus</taxon>
    </lineage>
</organism>
<keyword evidence="1" id="KW-0472">Membrane</keyword>
<reference evidence="3" key="1">
    <citation type="journal article" date="2016" name="Nature">
        <title>Genome evolution in the allotetraploid frog Xenopus laevis.</title>
        <authorList>
            <person name="Session A.M."/>
            <person name="Uno Y."/>
            <person name="Kwon T."/>
            <person name="Chapman J.A."/>
            <person name="Toyoda A."/>
            <person name="Takahashi S."/>
            <person name="Fukui A."/>
            <person name="Hikosaka A."/>
            <person name="Suzuki A."/>
            <person name="Kondo M."/>
            <person name="van Heeringen S.J."/>
            <person name="Quigley I."/>
            <person name="Heinz S."/>
            <person name="Ogino H."/>
            <person name="Ochi H."/>
            <person name="Hellsten U."/>
            <person name="Lyons J.B."/>
            <person name="Simakov O."/>
            <person name="Putnam N."/>
            <person name="Stites J."/>
            <person name="Kuroki Y."/>
            <person name="Tanaka T."/>
            <person name="Michiue T."/>
            <person name="Watanabe M."/>
            <person name="Bogdanovic O."/>
            <person name="Lister R."/>
            <person name="Georgiou G."/>
            <person name="Paranjpe S.S."/>
            <person name="van Kruijsbergen I."/>
            <person name="Shu S."/>
            <person name="Carlson J."/>
            <person name="Kinoshita T."/>
            <person name="Ohta Y."/>
            <person name="Mawaribuchi S."/>
            <person name="Jenkins J."/>
            <person name="Grimwood J."/>
            <person name="Schmutz J."/>
            <person name="Mitros T."/>
            <person name="Mozaffari S.V."/>
            <person name="Suzuki Y."/>
            <person name="Haramoto Y."/>
            <person name="Yamamoto T.S."/>
            <person name="Takagi C."/>
            <person name="Heald R."/>
            <person name="Miller K."/>
            <person name="Haudenschild C."/>
            <person name="Kitzman J."/>
            <person name="Nakayama T."/>
            <person name="Izutsu Y."/>
            <person name="Robert J."/>
            <person name="Fortriede J."/>
            <person name="Burns K."/>
            <person name="Lotay V."/>
            <person name="Karimi K."/>
            <person name="Yasuoka Y."/>
            <person name="Dichmann D.S."/>
            <person name="Flajnik M.F."/>
            <person name="Houston D.W."/>
            <person name="Shendure J."/>
            <person name="DuPasquier L."/>
            <person name="Vize P.D."/>
            <person name="Zorn A.M."/>
            <person name="Ito M."/>
            <person name="Marcotte E.M."/>
            <person name="Wallingford J.B."/>
            <person name="Ito Y."/>
            <person name="Asashima M."/>
            <person name="Ueno N."/>
            <person name="Matsuda Y."/>
            <person name="Veenstra G.J."/>
            <person name="Fujiyama A."/>
            <person name="Harland R.M."/>
            <person name="Taira M."/>
            <person name="Rokhsar D.S."/>
        </authorList>
    </citation>
    <scope>NUCLEOTIDE SEQUENCE [LARGE SCALE GENOMIC DNA]</scope>
    <source>
        <strain evidence="3">J</strain>
    </source>
</reference>
<dbReference type="AlphaFoldDB" id="A0A974CPT7"/>
<gene>
    <name evidence="2" type="ORF">XELAEV_180322517mg</name>
</gene>
<feature type="non-terminal residue" evidence="2">
    <location>
        <position position="44"/>
    </location>
</feature>
<proteinExistence type="predicted"/>
<evidence type="ECO:0000313" key="3">
    <source>
        <dbReference type="Proteomes" id="UP000694892"/>
    </source>
</evidence>
<feature type="non-terminal residue" evidence="2">
    <location>
        <position position="1"/>
    </location>
</feature>
<sequence>VQEVHKMYILYVLVAYLFQFENYTMLTSPLLSLVIGSMIAKSLQ</sequence>
<name>A0A974CPT7_XENLA</name>
<keyword evidence="1" id="KW-1133">Transmembrane helix</keyword>
<accession>A0A974CPT7</accession>
<dbReference type="Proteomes" id="UP000694892">
    <property type="component" value="Chromosome 6L"/>
</dbReference>
<feature type="transmembrane region" description="Helical" evidence="1">
    <location>
        <begin position="20"/>
        <end position="40"/>
    </location>
</feature>